<protein>
    <recommendedName>
        <fullName evidence="3">CUB domain-containing protein</fullName>
    </recommendedName>
</protein>
<evidence type="ECO:0000259" key="3">
    <source>
        <dbReference type="PROSITE" id="PS01180"/>
    </source>
</evidence>
<accession>E9H4Y8</accession>
<evidence type="ECO:0000313" key="5">
    <source>
        <dbReference type="Proteomes" id="UP000000305"/>
    </source>
</evidence>
<feature type="domain" description="CUB" evidence="3">
    <location>
        <begin position="1"/>
        <end position="58"/>
    </location>
</feature>
<dbReference type="EMBL" id="GL732592">
    <property type="protein sequence ID" value="EFX73228.1"/>
    <property type="molecule type" value="Genomic_DNA"/>
</dbReference>
<dbReference type="SUPFAM" id="SSF49854">
    <property type="entry name" value="Spermadhesin, CUB domain"/>
    <property type="match status" value="1"/>
</dbReference>
<keyword evidence="5" id="KW-1185">Reference proteome</keyword>
<proteinExistence type="predicted"/>
<dbReference type="Pfam" id="PF00431">
    <property type="entry name" value="CUB"/>
    <property type="match status" value="1"/>
</dbReference>
<dbReference type="InterPro" id="IPR000859">
    <property type="entry name" value="CUB_dom"/>
</dbReference>
<dbReference type="PhylomeDB" id="E9H4Y8"/>
<dbReference type="PROSITE" id="PS01180">
    <property type="entry name" value="CUB"/>
    <property type="match status" value="1"/>
</dbReference>
<dbReference type="HOGENOM" id="CLU_2981186_0_0_1"/>
<gene>
    <name evidence="4" type="ORF">DAPPUDRAFT_253492</name>
</gene>
<dbReference type="Proteomes" id="UP000000305">
    <property type="component" value="Unassembled WGS sequence"/>
</dbReference>
<dbReference type="Gene3D" id="2.60.120.290">
    <property type="entry name" value="Spermadhesin, CUB domain"/>
    <property type="match status" value="1"/>
</dbReference>
<keyword evidence="1" id="KW-1015">Disulfide bond</keyword>
<dbReference type="KEGG" id="dpx:DAPPUDRAFT_253492"/>
<organism evidence="4 5">
    <name type="scientific">Daphnia pulex</name>
    <name type="common">Water flea</name>
    <dbReference type="NCBI Taxonomy" id="6669"/>
    <lineage>
        <taxon>Eukaryota</taxon>
        <taxon>Metazoa</taxon>
        <taxon>Ecdysozoa</taxon>
        <taxon>Arthropoda</taxon>
        <taxon>Crustacea</taxon>
        <taxon>Branchiopoda</taxon>
        <taxon>Diplostraca</taxon>
        <taxon>Cladocera</taxon>
        <taxon>Anomopoda</taxon>
        <taxon>Daphniidae</taxon>
        <taxon>Daphnia</taxon>
    </lineage>
</organism>
<sequence length="58" mass="6387">MCTNLTSGGGVVQTPNFPGDYGYNDMSCLVRITAPEYWMIQLNFTTFNLETNSGSVMV</sequence>
<comment type="caution">
    <text evidence="2">Lacks conserved residue(s) required for the propagation of feature annotation.</text>
</comment>
<name>E9H4Y8_DAPPU</name>
<dbReference type="InParanoid" id="E9H4Y8"/>
<reference evidence="4 5" key="1">
    <citation type="journal article" date="2011" name="Science">
        <title>The ecoresponsive genome of Daphnia pulex.</title>
        <authorList>
            <person name="Colbourne J.K."/>
            <person name="Pfrender M.E."/>
            <person name="Gilbert D."/>
            <person name="Thomas W.K."/>
            <person name="Tucker A."/>
            <person name="Oakley T.H."/>
            <person name="Tokishita S."/>
            <person name="Aerts A."/>
            <person name="Arnold G.J."/>
            <person name="Basu M.K."/>
            <person name="Bauer D.J."/>
            <person name="Caceres C.E."/>
            <person name="Carmel L."/>
            <person name="Casola C."/>
            <person name="Choi J.H."/>
            <person name="Detter J.C."/>
            <person name="Dong Q."/>
            <person name="Dusheyko S."/>
            <person name="Eads B.D."/>
            <person name="Frohlich T."/>
            <person name="Geiler-Samerotte K.A."/>
            <person name="Gerlach D."/>
            <person name="Hatcher P."/>
            <person name="Jogdeo S."/>
            <person name="Krijgsveld J."/>
            <person name="Kriventseva E.V."/>
            <person name="Kultz D."/>
            <person name="Laforsch C."/>
            <person name="Lindquist E."/>
            <person name="Lopez J."/>
            <person name="Manak J.R."/>
            <person name="Muller J."/>
            <person name="Pangilinan J."/>
            <person name="Patwardhan R.P."/>
            <person name="Pitluck S."/>
            <person name="Pritham E.J."/>
            <person name="Rechtsteiner A."/>
            <person name="Rho M."/>
            <person name="Rogozin I.B."/>
            <person name="Sakarya O."/>
            <person name="Salamov A."/>
            <person name="Schaack S."/>
            <person name="Shapiro H."/>
            <person name="Shiga Y."/>
            <person name="Skalitzky C."/>
            <person name="Smith Z."/>
            <person name="Souvorov A."/>
            <person name="Sung W."/>
            <person name="Tang Z."/>
            <person name="Tsuchiya D."/>
            <person name="Tu H."/>
            <person name="Vos H."/>
            <person name="Wang M."/>
            <person name="Wolf Y.I."/>
            <person name="Yamagata H."/>
            <person name="Yamada T."/>
            <person name="Ye Y."/>
            <person name="Shaw J.R."/>
            <person name="Andrews J."/>
            <person name="Crease T.J."/>
            <person name="Tang H."/>
            <person name="Lucas S.M."/>
            <person name="Robertson H.M."/>
            <person name="Bork P."/>
            <person name="Koonin E.V."/>
            <person name="Zdobnov E.M."/>
            <person name="Grigoriev I.V."/>
            <person name="Lynch M."/>
            <person name="Boore J.L."/>
        </authorList>
    </citation>
    <scope>NUCLEOTIDE SEQUENCE [LARGE SCALE GENOMIC DNA]</scope>
</reference>
<dbReference type="AlphaFoldDB" id="E9H4Y8"/>
<evidence type="ECO:0000313" key="4">
    <source>
        <dbReference type="EMBL" id="EFX73228.1"/>
    </source>
</evidence>
<evidence type="ECO:0000256" key="2">
    <source>
        <dbReference type="PROSITE-ProRule" id="PRU00059"/>
    </source>
</evidence>
<dbReference type="InterPro" id="IPR035914">
    <property type="entry name" value="Sperma_CUB_dom_sf"/>
</dbReference>
<evidence type="ECO:0000256" key="1">
    <source>
        <dbReference type="ARBA" id="ARBA00023157"/>
    </source>
</evidence>
<dbReference type="OrthoDB" id="5954286at2759"/>